<gene>
    <name evidence="1" type="ORF">OJ253_1087</name>
</gene>
<dbReference type="OrthoDB" id="339185at2759"/>
<accession>A0A9D5DHK0</accession>
<name>A0A9D5DHK0_9CRYT</name>
<organism evidence="1">
    <name type="scientific">Cryptosporidium canis</name>
    <dbReference type="NCBI Taxonomy" id="195482"/>
    <lineage>
        <taxon>Eukaryota</taxon>
        <taxon>Sar</taxon>
        <taxon>Alveolata</taxon>
        <taxon>Apicomplexa</taxon>
        <taxon>Conoidasida</taxon>
        <taxon>Coccidia</taxon>
        <taxon>Eucoccidiorida</taxon>
        <taxon>Eimeriorina</taxon>
        <taxon>Cryptosporidiidae</taxon>
        <taxon>Cryptosporidium</taxon>
    </lineage>
</organism>
<proteinExistence type="predicted"/>
<dbReference type="EMBL" id="JAPCXC010000023">
    <property type="protein sequence ID" value="KAJ1610668.1"/>
    <property type="molecule type" value="Genomic_DNA"/>
</dbReference>
<reference evidence="1" key="1">
    <citation type="submission" date="2022-10" db="EMBL/GenBank/DDBJ databases">
        <title>Adaptive evolution leads to modifications in subtelomeric GC content in a zoonotic Cryptosporidium species.</title>
        <authorList>
            <person name="Li J."/>
            <person name="Feng Y."/>
            <person name="Xiao L."/>
        </authorList>
    </citation>
    <scope>NUCLEOTIDE SEQUENCE</scope>
    <source>
        <strain evidence="1">33844</strain>
    </source>
</reference>
<sequence length="458" mass="53186">MLTKEAYNSLKIPEYCIKRRNVKGGVEHDNPEVHKLTDEYWDSPKITPNFGDENDYISHNITINRVPRIYSLAENESDHNLDIETKFHKQVMKNGKESSAILSDIITPTDDYSENKSDYDDYYDDILTPLISSAARYRLYEIDWDEKLRLNKGVGNSNSINEYDEIKPDNISFRLLDSIGIKGPKEFETQQGKVVITENGDFSFEFSERKKIFTIKGGGCFVVVRNVIDSSRMTASSHSLDSSEIVNQQRQEIIYHISELPQNHLKRYLYGIHLCDTIKSFIPRVLLKVPQEGTYFLMSNHLTFADFRVEFSSALSNKVISAHLTKNQSTIIFTSKNGYIIEFERHILDKMGVYEEVDNTFEEMKYKDYILNKSHEISDSKMNWSIVINIWRLMLNRLVECKQLEIKGLKTYSDGLISTEVDRSSIGNNPNQEINVMDWSIKKSIYDEIFPIQIEKIH</sequence>
<dbReference type="AlphaFoldDB" id="A0A9D5DHK0"/>
<evidence type="ECO:0000313" key="1">
    <source>
        <dbReference type="EMBL" id="KAJ1610668.1"/>
    </source>
</evidence>
<dbReference type="Proteomes" id="UP001067231">
    <property type="component" value="Unassembled WGS sequence"/>
</dbReference>
<protein>
    <submittedName>
        <fullName evidence="1">Uncharacterized protein</fullName>
    </submittedName>
</protein>
<comment type="caution">
    <text evidence="1">The sequence shown here is derived from an EMBL/GenBank/DDBJ whole genome shotgun (WGS) entry which is preliminary data.</text>
</comment>